<dbReference type="InterPro" id="IPR042099">
    <property type="entry name" value="ANL_N_sf"/>
</dbReference>
<keyword evidence="4" id="KW-0067">ATP-binding</keyword>
<dbReference type="GO" id="GO:0004321">
    <property type="term" value="F:fatty-acyl-CoA synthase activity"/>
    <property type="evidence" value="ECO:0007669"/>
    <property type="project" value="TreeGrafter"/>
</dbReference>
<evidence type="ECO:0000259" key="6">
    <source>
        <dbReference type="Pfam" id="PF13193"/>
    </source>
</evidence>
<dbReference type="AlphaFoldDB" id="A0A2S8B2B4"/>
<keyword evidence="8" id="KW-1185">Reference proteome</keyword>
<comment type="caution">
    <text evidence="7">The sequence shown here is derived from an EMBL/GenBank/DDBJ whole genome shotgun (WGS) entry which is preliminary data.</text>
</comment>
<dbReference type="InterPro" id="IPR051087">
    <property type="entry name" value="Mitochondrial_ACSM"/>
</dbReference>
<comment type="similarity">
    <text evidence="1">Belongs to the ATP-dependent AMP-binding enzyme family.</text>
</comment>
<dbReference type="GO" id="GO:0005524">
    <property type="term" value="F:ATP binding"/>
    <property type="evidence" value="ECO:0007669"/>
    <property type="project" value="UniProtKB-KW"/>
</dbReference>
<dbReference type="RefSeq" id="WP_105999920.1">
    <property type="nucleotide sequence ID" value="NZ_CM009578.1"/>
</dbReference>
<dbReference type="InterPro" id="IPR000873">
    <property type="entry name" value="AMP-dep_synth/lig_dom"/>
</dbReference>
<name>A0A2S8B2B4_9SPHN</name>
<organism evidence="7 8">
    <name type="scientific">Sphingopyxis lindanitolerans</name>
    <dbReference type="NCBI Taxonomy" id="2054227"/>
    <lineage>
        <taxon>Bacteria</taxon>
        <taxon>Pseudomonadati</taxon>
        <taxon>Pseudomonadota</taxon>
        <taxon>Alphaproteobacteria</taxon>
        <taxon>Sphingomonadales</taxon>
        <taxon>Sphingomonadaceae</taxon>
        <taxon>Sphingopyxis</taxon>
    </lineage>
</organism>
<dbReference type="Gene3D" id="3.30.300.30">
    <property type="match status" value="1"/>
</dbReference>
<dbReference type="OrthoDB" id="9803968at2"/>
<evidence type="ECO:0000256" key="1">
    <source>
        <dbReference type="ARBA" id="ARBA00006432"/>
    </source>
</evidence>
<evidence type="ECO:0000256" key="4">
    <source>
        <dbReference type="ARBA" id="ARBA00022840"/>
    </source>
</evidence>
<accession>A0A2S8B2B4</accession>
<dbReference type="InterPro" id="IPR025110">
    <property type="entry name" value="AMP-bd_C"/>
</dbReference>
<sequence>MSEAFAWNPPTHYNFARDAIDRLAKDSPGDRAMLWTDGAGAIVDRSFAELSDHAARAAAVLRAAGVERGDTVLILMSREIEWWELMLACLRLGAIVSPGTVQLSPKDIAYRCKAADARCIIAGADVAPRVEEAEIDADVALIHIGGPRAGWIDYSEAKAAAAPLVDIADTAFDDPALCYFTSGTTGQPKMTIHGAGYPLAHEITGRFWLDLGPGDLHWNMSDTGWAKAAWSSLFAPWLMGAAIFVHHAPGFDPVAAMDLLETHPVTTLCAPPTAYRMFVRADLAGRAFAHLRHCVSAGEPLNPEVIDLWKRATGLDIHDGYGQTETVLLCCNRPGTARQGAMGRPVPGFDLAVIGQDGEILPAGEEGDIALRVGEGRPPGLFLGYRGDPDRTASVFRHGWYLTGDRATVDADGYFWFVGRADDVILSSGYRIGPFEVESVLFEHEAVAESAVVASPDPTRGEVVKAFVVLAAGHSPSDELAKALQDHVKAITAPYKYPRRIEFVDSLPKTVSGKIRRKELRDAEFSDWDFGKADA</sequence>
<dbReference type="SUPFAM" id="SSF56801">
    <property type="entry name" value="Acetyl-CoA synthetase-like"/>
    <property type="match status" value="1"/>
</dbReference>
<dbReference type="EMBL" id="PHFW01000003">
    <property type="protein sequence ID" value="PQM26545.1"/>
    <property type="molecule type" value="Genomic_DNA"/>
</dbReference>
<dbReference type="Proteomes" id="UP000238954">
    <property type="component" value="Chromosome"/>
</dbReference>
<gene>
    <name evidence="7" type="ORF">CVO77_16135</name>
</gene>
<evidence type="ECO:0000313" key="8">
    <source>
        <dbReference type="Proteomes" id="UP000238954"/>
    </source>
</evidence>
<dbReference type="InterPro" id="IPR045851">
    <property type="entry name" value="AMP-bd_C_sf"/>
</dbReference>
<dbReference type="Gene3D" id="3.40.50.12780">
    <property type="entry name" value="N-terminal domain of ligase-like"/>
    <property type="match status" value="1"/>
</dbReference>
<feature type="domain" description="AMP-dependent synthetase/ligase" evidence="5">
    <location>
        <begin position="23"/>
        <end position="372"/>
    </location>
</feature>
<keyword evidence="3" id="KW-0547">Nucleotide-binding</keyword>
<evidence type="ECO:0000256" key="3">
    <source>
        <dbReference type="ARBA" id="ARBA00022741"/>
    </source>
</evidence>
<evidence type="ECO:0000259" key="5">
    <source>
        <dbReference type="Pfam" id="PF00501"/>
    </source>
</evidence>
<dbReference type="PANTHER" id="PTHR43605:SF10">
    <property type="entry name" value="ACYL-COA SYNTHETASE MEDIUM CHAIN FAMILY MEMBER 3"/>
    <property type="match status" value="1"/>
</dbReference>
<keyword evidence="2" id="KW-0436">Ligase</keyword>
<dbReference type="GO" id="GO:0016405">
    <property type="term" value="F:CoA-ligase activity"/>
    <property type="evidence" value="ECO:0007669"/>
    <property type="project" value="UniProtKB-ARBA"/>
</dbReference>
<dbReference type="GO" id="GO:0015645">
    <property type="term" value="F:fatty acid ligase activity"/>
    <property type="evidence" value="ECO:0007669"/>
    <property type="project" value="TreeGrafter"/>
</dbReference>
<evidence type="ECO:0000256" key="2">
    <source>
        <dbReference type="ARBA" id="ARBA00022598"/>
    </source>
</evidence>
<feature type="domain" description="AMP-binding enzyme C-terminal" evidence="6">
    <location>
        <begin position="436"/>
        <end position="514"/>
    </location>
</feature>
<dbReference type="FunFam" id="3.30.300.30:FF:000005">
    <property type="entry name" value="Acyl-coenzyme A synthetase ACSM5, mitochondrial"/>
    <property type="match status" value="1"/>
</dbReference>
<dbReference type="PANTHER" id="PTHR43605">
    <property type="entry name" value="ACYL-COENZYME A SYNTHETASE"/>
    <property type="match status" value="1"/>
</dbReference>
<proteinExistence type="inferred from homology"/>
<dbReference type="Pfam" id="PF13193">
    <property type="entry name" value="AMP-binding_C"/>
    <property type="match status" value="1"/>
</dbReference>
<protein>
    <submittedName>
        <fullName evidence="7">Acyl-CoA synthetase</fullName>
    </submittedName>
</protein>
<evidence type="ECO:0000313" key="7">
    <source>
        <dbReference type="EMBL" id="PQM26545.1"/>
    </source>
</evidence>
<dbReference type="Pfam" id="PF00501">
    <property type="entry name" value="AMP-binding"/>
    <property type="match status" value="1"/>
</dbReference>
<reference evidence="8" key="1">
    <citation type="submission" date="2017-11" db="EMBL/GenBank/DDBJ databases">
        <title>The complete genome sequence of Sphingopyxis pomeranensis sp. nov. strain WS5A3p.</title>
        <authorList>
            <person name="Kaminski M.A."/>
        </authorList>
    </citation>
    <scope>NUCLEOTIDE SEQUENCE [LARGE SCALE GENOMIC DNA]</scope>
    <source>
        <strain evidence="8">WS5A3p</strain>
    </source>
</reference>
<dbReference type="GO" id="GO:0006637">
    <property type="term" value="P:acyl-CoA metabolic process"/>
    <property type="evidence" value="ECO:0007669"/>
    <property type="project" value="TreeGrafter"/>
</dbReference>
<dbReference type="GO" id="GO:0006633">
    <property type="term" value="P:fatty acid biosynthetic process"/>
    <property type="evidence" value="ECO:0007669"/>
    <property type="project" value="TreeGrafter"/>
</dbReference>